<dbReference type="eggNOG" id="arCOG10868">
    <property type="taxonomic scope" value="Archaea"/>
</dbReference>
<proteinExistence type="predicted"/>
<dbReference type="Proteomes" id="UP000008680">
    <property type="component" value="Chromosome"/>
</dbReference>
<dbReference type="GeneID" id="8770698"/>
<protein>
    <recommendedName>
        <fullName evidence="3">Transposase</fullName>
    </recommendedName>
</protein>
<dbReference type="PATRIC" id="fig|634498.28.peg.1046"/>
<name>D3E2Y6_METRM</name>
<sequence>MIEISDKFYDKTFKLFRYKNFENLCSNCGIFIEFDGFNDKELVDDGGITYIMDISINDKRGYSVIIEFQSSVVDEADIERFMKYATLTYIQYKKPVEIYVLSTVEEKNRVIRRRWNFFNEFTICVKSLKSIDGDKVLNSLKKKSRFDEDFTGDDIVDLLTIIFMKSVKTTVELLKEICLLVNEINALDEKELYDIKTFLLMYVKKFVEDKQEARILEELIGMRNDLFGRTWASVRNRAFLEGEARVVRCMFNEGIKIEEISKIVGLEESQILKMIGSS</sequence>
<dbReference type="HOGENOM" id="CLU_999705_0_0_2"/>
<gene>
    <name evidence="1" type="ordered locus">mru_1046</name>
</gene>
<reference evidence="1 2" key="1">
    <citation type="journal article" date="2010" name="PLoS ONE">
        <title>The genome sequence of the rumen methanogen Methanobrevibacter ruminantium reveals new possibilities for controlling ruminant methane emissions.</title>
        <authorList>
            <person name="Leahy S.C."/>
            <person name="Kelly W.J."/>
            <person name="Altermann E."/>
            <person name="Ronimus R.S."/>
            <person name="Yeoman C.J."/>
            <person name="Pacheco D.M."/>
            <person name="Li D."/>
            <person name="Kong Z."/>
            <person name="McTavish S."/>
            <person name="Sang C."/>
            <person name="Lambie S.C."/>
            <person name="Janssen P.H."/>
            <person name="Dey D."/>
            <person name="Attwood G.T."/>
        </authorList>
    </citation>
    <scope>NUCLEOTIDE SEQUENCE [LARGE SCALE GENOMIC DNA]</scope>
    <source>
        <strain evidence="2">ATCC 35063 / DSM 1093 / JCM 13430 / OCM 146 / M1</strain>
    </source>
</reference>
<evidence type="ECO:0000313" key="1">
    <source>
        <dbReference type="EMBL" id="ADC46897.1"/>
    </source>
</evidence>
<keyword evidence="2" id="KW-1185">Reference proteome</keyword>
<evidence type="ECO:0000313" key="2">
    <source>
        <dbReference type="Proteomes" id="UP000008680"/>
    </source>
</evidence>
<evidence type="ECO:0008006" key="3">
    <source>
        <dbReference type="Google" id="ProtNLM"/>
    </source>
</evidence>
<dbReference type="RefSeq" id="WP_012955847.1">
    <property type="nucleotide sequence ID" value="NC_013790.1"/>
</dbReference>
<accession>D3E2Y6</accession>
<dbReference type="AlphaFoldDB" id="D3E2Y6"/>
<dbReference type="KEGG" id="mru:mru_1046"/>
<organism evidence="1 2">
    <name type="scientific">Methanobrevibacter ruminantium (strain ATCC 35063 / DSM 1093 / JCM 13430 / OCM 146 / M1)</name>
    <name type="common">Methanobacterium ruminantium</name>
    <dbReference type="NCBI Taxonomy" id="634498"/>
    <lineage>
        <taxon>Archaea</taxon>
        <taxon>Methanobacteriati</taxon>
        <taxon>Methanobacteriota</taxon>
        <taxon>Methanomada group</taxon>
        <taxon>Methanobacteria</taxon>
        <taxon>Methanobacteriales</taxon>
        <taxon>Methanobacteriaceae</taxon>
        <taxon>Methanobrevibacter</taxon>
    </lineage>
</organism>
<dbReference type="EMBL" id="CP001719">
    <property type="protein sequence ID" value="ADC46897.1"/>
    <property type="molecule type" value="Genomic_DNA"/>
</dbReference>